<proteinExistence type="predicted"/>
<name>A0A7G5B8E4_9CAUD</name>
<keyword evidence="2" id="KW-1185">Reference proteome</keyword>
<organism evidence="1 2">
    <name type="scientific">Ralstonia phage Anchaing</name>
    <dbReference type="NCBI Taxonomy" id="2759719"/>
    <lineage>
        <taxon>Viruses</taxon>
        <taxon>Duplodnaviria</taxon>
        <taxon>Heunggongvirae</taxon>
        <taxon>Uroviricota</taxon>
        <taxon>Caudoviricetes</taxon>
        <taxon>Autographivirales</taxon>
        <taxon>Autonotataviridae</taxon>
        <taxon>Anchaingvirus</taxon>
        <taxon>Anchaingvirus anchaing</taxon>
    </lineage>
</organism>
<reference evidence="1 2" key="1">
    <citation type="submission" date="2020-07" db="EMBL/GenBank/DDBJ databases">
        <title>Ralstonia phages.</title>
        <authorList>
            <person name="Trotereau A."/>
            <person name="Boyer C."/>
            <person name="Torres-Barcelo C."/>
        </authorList>
    </citation>
    <scope>NUCLEOTIDE SEQUENCE [LARGE SCALE GENOMIC DNA]</scope>
</reference>
<dbReference type="Proteomes" id="UP000515762">
    <property type="component" value="Segment"/>
</dbReference>
<evidence type="ECO:0000313" key="2">
    <source>
        <dbReference type="Proteomes" id="UP000515762"/>
    </source>
</evidence>
<accession>A0A7G5B8E4</accession>
<sequence>MSNKFKVGDNVRCIRGSIDGNKLMSGLYYTITAVSGNGIYVDVEGNGYVSTDLSWFADRFEPASDAPGKAAYAPPPRKFKVGDRVKCINPAGVLEAGTVYVVEDVSACSTDYRVHLQGHRRGAGFFERRFELAPEAPRECRISRNGTIGSSRYQTTEAAAAQARSTFNDGAEFDIVEIVTVSKHVVRKVVEARA</sequence>
<dbReference type="EMBL" id="MT740728">
    <property type="protein sequence ID" value="QMV32567.1"/>
    <property type="molecule type" value="Genomic_DNA"/>
</dbReference>
<protein>
    <submittedName>
        <fullName evidence="1">Uncharacterized protein</fullName>
    </submittedName>
</protein>
<gene>
    <name evidence="1" type="ORF">A1_00047</name>
</gene>
<evidence type="ECO:0000313" key="1">
    <source>
        <dbReference type="EMBL" id="QMV32567.1"/>
    </source>
</evidence>